<comment type="caution">
    <text evidence="1">The sequence shown here is derived from an EMBL/GenBank/DDBJ whole genome shotgun (WGS) entry which is preliminary data.</text>
</comment>
<accession>A0A0F3MQF3</accession>
<sequence length="39" mass="4577">MKILTKQSRAKGLRLPCRCYASPRNDDKKYLPQLNNNKN</sequence>
<reference evidence="1 2" key="1">
    <citation type="submission" date="2015-01" db="EMBL/GenBank/DDBJ databases">
        <title>Genome Sequencing of Rickettsiales.</title>
        <authorList>
            <person name="Daugherty S.C."/>
            <person name="Su Q."/>
            <person name="Abolude K."/>
            <person name="Beier-Sexton M."/>
            <person name="Carlyon J.A."/>
            <person name="Carter R."/>
            <person name="Day N.P."/>
            <person name="Dumler S.J."/>
            <person name="Dyachenko V."/>
            <person name="Godinez A."/>
            <person name="Kurtti T.J."/>
            <person name="Lichay M."/>
            <person name="Mullins K.E."/>
            <person name="Ott S."/>
            <person name="Pappas-Brown V."/>
            <person name="Paris D.H."/>
            <person name="Patel P."/>
            <person name="Richards A.L."/>
            <person name="Sadzewicz L."/>
            <person name="Sears K."/>
            <person name="Seidman D."/>
            <person name="Sengamalay N."/>
            <person name="Stenos J."/>
            <person name="Tallon L.J."/>
            <person name="Vincent G."/>
            <person name="Fraser C.M."/>
            <person name="Munderloh U."/>
            <person name="Dunning-Hotopp J.C."/>
        </authorList>
    </citation>
    <scope>NUCLEOTIDE SEQUENCE [LARGE SCALE GENOMIC DNA]</scope>
    <source>
        <strain evidence="1 2">Pedreira</strain>
    </source>
</reference>
<dbReference type="Proteomes" id="UP000033475">
    <property type="component" value="Unassembled WGS sequence"/>
</dbReference>
<proteinExistence type="predicted"/>
<organism evidence="1 2">
    <name type="scientific">Rickettsia felis str. Pedreira</name>
    <dbReference type="NCBI Taxonomy" id="1359196"/>
    <lineage>
        <taxon>Bacteria</taxon>
        <taxon>Pseudomonadati</taxon>
        <taxon>Pseudomonadota</taxon>
        <taxon>Alphaproteobacteria</taxon>
        <taxon>Rickettsiales</taxon>
        <taxon>Rickettsiaceae</taxon>
        <taxon>Rickettsieae</taxon>
        <taxon>Rickettsia</taxon>
        <taxon>spotted fever group</taxon>
    </lineage>
</organism>
<dbReference type="EMBL" id="LANQ01000001">
    <property type="protein sequence ID" value="KJV57652.1"/>
    <property type="molecule type" value="Genomic_DNA"/>
</dbReference>
<name>A0A0F3MQF3_RICFI</name>
<protein>
    <submittedName>
        <fullName evidence="1">Uncharacterized protein</fullName>
    </submittedName>
</protein>
<dbReference type="AlphaFoldDB" id="A0A0F3MQF3"/>
<evidence type="ECO:0000313" key="2">
    <source>
        <dbReference type="Proteomes" id="UP000033475"/>
    </source>
</evidence>
<evidence type="ECO:0000313" key="1">
    <source>
        <dbReference type="EMBL" id="KJV57652.1"/>
    </source>
</evidence>
<dbReference type="PATRIC" id="fig|1359196.3.peg.17"/>
<gene>
    <name evidence="1" type="ORF">RFEPED_0018</name>
</gene>